<proteinExistence type="predicted"/>
<reference evidence="1 2" key="1">
    <citation type="submission" date="2017-04" db="EMBL/GenBank/DDBJ databases">
        <title>Weissella cibaria strain m2 complete genome.</title>
        <authorList>
            <person name="Pan Q."/>
            <person name="Tan M."/>
            <person name="Yao F."/>
            <person name="Su S."/>
        </authorList>
    </citation>
    <scope>NUCLEOTIDE SEQUENCE [LARGE SCALE GENOMIC DNA]</scope>
    <source>
        <strain evidence="1 2">M2</strain>
    </source>
</reference>
<organism evidence="1 2">
    <name type="scientific">Weissella cibaria</name>
    <dbReference type="NCBI Taxonomy" id="137591"/>
    <lineage>
        <taxon>Bacteria</taxon>
        <taxon>Bacillati</taxon>
        <taxon>Bacillota</taxon>
        <taxon>Bacilli</taxon>
        <taxon>Lactobacillales</taxon>
        <taxon>Lactobacillaceae</taxon>
        <taxon>Weissella</taxon>
    </lineage>
</organism>
<accession>A0A2S1KRU4</accession>
<dbReference type="AlphaFoldDB" id="A0A2S1KRU4"/>
<dbReference type="EMBL" id="CP020928">
    <property type="protein sequence ID" value="AWF95710.1"/>
    <property type="molecule type" value="Genomic_DNA"/>
</dbReference>
<name>A0A2S1KRU4_9LACO</name>
<protein>
    <submittedName>
        <fullName evidence="1">Uncharacterized protein</fullName>
    </submittedName>
</protein>
<sequence length="582" mass="62989">MDDSGTVTGNAGDTYYNVNKWQDMMDTYKSVSGKGTPHQVVFNIIGDVPGDTGFRGGAPIVNGYGVTIKGNGHTIYAGYDANAKKNMGRNNVAGFWANASTIDGNTTLELDDAQVVNANANGIFPITGYSTAVTKYKDVSYKNGNSLGGASPLRNDRGQILLYGNNTFDIFESSDGAGIDNQGEWIQGGYDVEVISGTTILNQSWGTDQPYYVYNNTGHTMKIHDNSNLVWNLDYTYTMYYDDGNSGPANWDIGKNASFKINGTAKTASRNNNWFMSSAFNAFNINVAEKGDFEVTTGGGSINLDGINGPTKWNFGKDSTVLLDNLNSRASLITGTPKSGSEMNIKDADSVTLKTAGGTVFNSVAKIPINITGQGMRLHASKSADANSSDDLYKRITTGETDGTFSSANMSPSEYTVDDLSYLKTAKYIRWYYPDGLGFNNSSMDRLFNVNLGNLPRDGRMSDTISGADNMMLNFKDDRGLNPNYSVQVSLLSNQTPDSTSYFWKNPGSADVTQLTGNPLTILKITDDANLPSNVKMTDAGENYSATYDKDEGLLLKSNYSLTVQQSENAKIQYTLVDGPQS</sequence>
<evidence type="ECO:0000313" key="2">
    <source>
        <dbReference type="Proteomes" id="UP000244870"/>
    </source>
</evidence>
<gene>
    <name evidence="1" type="ORF">B6254_1306</name>
</gene>
<dbReference type="Proteomes" id="UP000244870">
    <property type="component" value="Chromosome"/>
</dbReference>
<evidence type="ECO:0000313" key="1">
    <source>
        <dbReference type="EMBL" id="AWF95710.1"/>
    </source>
</evidence>